<proteinExistence type="predicted"/>
<comment type="caution">
    <text evidence="3">The sequence shown here is derived from an EMBL/GenBank/DDBJ whole genome shotgun (WGS) entry which is preliminary data.</text>
</comment>
<dbReference type="Pfam" id="PF20441">
    <property type="entry name" value="TerL_nuclease"/>
    <property type="match status" value="1"/>
</dbReference>
<reference evidence="3 4" key="1">
    <citation type="submission" date="2018-08" db="EMBL/GenBank/DDBJ databases">
        <title>A genome reference for cultivated species of the human gut microbiota.</title>
        <authorList>
            <person name="Zou Y."/>
            <person name="Xue W."/>
            <person name="Luo G."/>
        </authorList>
    </citation>
    <scope>NUCLEOTIDE SEQUENCE [LARGE SCALE GENOMIC DNA]</scope>
    <source>
        <strain evidence="3 4">AF36-1BH</strain>
    </source>
</reference>
<dbReference type="PANTHER" id="PTHR41287:SF1">
    <property type="entry name" value="PROTEIN YMFN"/>
    <property type="match status" value="1"/>
</dbReference>
<dbReference type="Pfam" id="PF03354">
    <property type="entry name" value="TerL_ATPase"/>
    <property type="match status" value="1"/>
</dbReference>
<dbReference type="EMBL" id="QRPD01000019">
    <property type="protein sequence ID" value="RHL84331.1"/>
    <property type="molecule type" value="Genomic_DNA"/>
</dbReference>
<feature type="domain" description="Terminase large subunit-like ATPase" evidence="1">
    <location>
        <begin position="71"/>
        <end position="235"/>
    </location>
</feature>
<feature type="domain" description="Terminase large subunit-like endonuclease" evidence="2">
    <location>
        <begin position="253"/>
        <end position="524"/>
    </location>
</feature>
<dbReference type="Proteomes" id="UP000283325">
    <property type="component" value="Unassembled WGS sequence"/>
</dbReference>
<name>A0A415MTC4_9FIRM</name>
<evidence type="ECO:0000259" key="1">
    <source>
        <dbReference type="Pfam" id="PF03354"/>
    </source>
</evidence>
<protein>
    <submittedName>
        <fullName evidence="3">Terminase large subunit</fullName>
    </submittedName>
</protein>
<dbReference type="GO" id="GO:0004519">
    <property type="term" value="F:endonuclease activity"/>
    <property type="evidence" value="ECO:0007669"/>
    <property type="project" value="InterPro"/>
</dbReference>
<evidence type="ECO:0000313" key="4">
    <source>
        <dbReference type="Proteomes" id="UP000283325"/>
    </source>
</evidence>
<gene>
    <name evidence="3" type="ORF">DWZ98_15585</name>
</gene>
<dbReference type="InterPro" id="IPR005021">
    <property type="entry name" value="Terminase_largesu-like"/>
</dbReference>
<dbReference type="AlphaFoldDB" id="A0A415MTC4"/>
<dbReference type="InterPro" id="IPR046461">
    <property type="entry name" value="TerL_ATPase"/>
</dbReference>
<evidence type="ECO:0000313" key="3">
    <source>
        <dbReference type="EMBL" id="RHL84331.1"/>
    </source>
</evidence>
<dbReference type="PANTHER" id="PTHR41287">
    <property type="match status" value="1"/>
</dbReference>
<dbReference type="RefSeq" id="WP_118427627.1">
    <property type="nucleotide sequence ID" value="NZ_QRPD01000019.1"/>
</dbReference>
<sequence length="543" mass="63255">MKICKQIDEYIAFVRSDEAVVCKEQLLLCDFVEKVFAEEDVYVDEKQLERYLGLQKHFPYKLLPWEQFCFALHNCVYRRDGQLRFPVLVILVGRGAGKNGYLAFEDFALMTPINGVKYYHIDMFATSEDQAKATFEDIYNILEDKKDYFKNYFKWNLECITNINTGSKLKYHTRAPGTKDGGRPGKVDFDEYHAYENYKLIEVATGGLGKKQFPRRTIITTQGDVRDGPLDQLIDTCLEILKGELPDNGTLPFICWLDDPEEVHTEKMWNKANPSLRFFPNLLYEMKLEYVDYKRDPVTHTAFMTKRMNRPPGETQYCVTDWNNLVKATRELPDLKGYSCVAGIDFSKTDDFVVAGLLFKVGDQRYWLHHTWVCTKSRDLPRIRYPLKEAEEAGVLTMVNDVEISPKLIVEWLKEMAKLYIIEGVVMDNFRQTLFRDELKKIGFSYEKKNLKLIRPSDVMKVAPVIGYVLSKELIAWGTCPIMRWYVWNVKAVTDKKGNVDYQKIEPRSRKTDGAMAWVAAMTWEDIIKQRPVTGRRRINTVC</sequence>
<dbReference type="InterPro" id="IPR046462">
    <property type="entry name" value="TerL_nuclease"/>
</dbReference>
<accession>A0A415MTC4</accession>
<evidence type="ECO:0000259" key="2">
    <source>
        <dbReference type="Pfam" id="PF20441"/>
    </source>
</evidence>
<dbReference type="InterPro" id="IPR027417">
    <property type="entry name" value="P-loop_NTPase"/>
</dbReference>
<organism evidence="3 4">
    <name type="scientific">Dorea formicigenerans</name>
    <dbReference type="NCBI Taxonomy" id="39486"/>
    <lineage>
        <taxon>Bacteria</taxon>
        <taxon>Bacillati</taxon>
        <taxon>Bacillota</taxon>
        <taxon>Clostridia</taxon>
        <taxon>Lachnospirales</taxon>
        <taxon>Lachnospiraceae</taxon>
        <taxon>Dorea</taxon>
    </lineage>
</organism>
<dbReference type="Gene3D" id="3.40.50.300">
    <property type="entry name" value="P-loop containing nucleotide triphosphate hydrolases"/>
    <property type="match status" value="1"/>
</dbReference>